<protein>
    <submittedName>
        <fullName evidence="1">Uncharacterized protein</fullName>
    </submittedName>
</protein>
<keyword evidence="1" id="KW-0934">Plastid</keyword>
<proteinExistence type="predicted"/>
<geneLocation type="chloroplast" evidence="1"/>
<reference evidence="1" key="1">
    <citation type="journal article" date="2017" name="J. Phycol.">
        <title>Phylogenetic position of the coral symbiont Ostreobium (Ulvophyceae) inferred from chloroplast genome data.</title>
        <authorList>
            <person name="Verbruggen H."/>
            <person name="Marcelino V.R."/>
            <person name="Guiry M.D."/>
            <person name="Cremen M.C."/>
            <person name="Jackson C.J."/>
        </authorList>
    </citation>
    <scope>NUCLEOTIDE SEQUENCE</scope>
</reference>
<name>A0A1X9RPM8_9CHLO</name>
<keyword evidence="1" id="KW-0150">Chloroplast</keyword>
<accession>A0A1X9RPM8</accession>
<organism evidence="1">
    <name type="scientific">Ostreobium sp. HV05007a</name>
    <dbReference type="NCBI Taxonomy" id="1979228"/>
    <lineage>
        <taxon>Eukaryota</taxon>
        <taxon>Viridiplantae</taxon>
        <taxon>Chlorophyta</taxon>
        <taxon>core chlorophytes</taxon>
        <taxon>Ulvophyceae</taxon>
        <taxon>TCBD clade</taxon>
        <taxon>Bryopsidales</taxon>
        <taxon>Ostreobineae</taxon>
        <taxon>Ostreobiaceae</taxon>
        <taxon>Ostreobium</taxon>
    </lineage>
</organism>
<dbReference type="AlphaFoldDB" id="A0A1X9RPM8"/>
<sequence length="187" mass="21325">MIQTIQPTQSPTPNPDPISYKRQYIHVYSYVNYNVINVPSSGGDNKVYNGRLYFTVKLLQDLFVSYGNTEPYDRTYSKHLNYLGFSTSIPEDTDANVPDIIPIYNQYHAARMGFLKLFRFVLFTEKAQTVNNIWGMERKHTIAAAGHLSEQQAITAINNLNFFGPMQGHAGEYQVLAGSIQRIHVKK</sequence>
<gene>
    <name evidence="1" type="primary">orf187</name>
</gene>
<dbReference type="EMBL" id="KY509311">
    <property type="protein sequence ID" value="ARQ82116.1"/>
    <property type="molecule type" value="Genomic_DNA"/>
</dbReference>
<evidence type="ECO:0000313" key="1">
    <source>
        <dbReference type="EMBL" id="ARQ82116.1"/>
    </source>
</evidence>